<dbReference type="EMBL" id="JAQQDW010000149">
    <property type="protein sequence ID" value="MFM0108918.1"/>
    <property type="molecule type" value="Genomic_DNA"/>
</dbReference>
<gene>
    <name evidence="1" type="ORF">PQR01_37415</name>
</gene>
<evidence type="ECO:0000313" key="1">
    <source>
        <dbReference type="EMBL" id="MFM0108918.1"/>
    </source>
</evidence>
<proteinExistence type="predicted"/>
<dbReference type="Proteomes" id="UP001629235">
    <property type="component" value="Unassembled WGS sequence"/>
</dbReference>
<sequence length="45" mass="5216">MTVELERWSVRRFADDTQHFVGFCLESRDGRVSTKILELDAASRS</sequence>
<accession>A0ACC7NMX0</accession>
<evidence type="ECO:0000313" key="2">
    <source>
        <dbReference type="Proteomes" id="UP001629235"/>
    </source>
</evidence>
<reference evidence="1 2" key="1">
    <citation type="journal article" date="2024" name="Chem. Sci.">
        <title>Discovery of megapolipeptins by genome mining of a Burkholderiales bacteria collection.</title>
        <authorList>
            <person name="Paulo B.S."/>
            <person name="Recchia M.J.J."/>
            <person name="Lee S."/>
            <person name="Fergusson C.H."/>
            <person name="Romanowski S.B."/>
            <person name="Hernandez A."/>
            <person name="Krull N."/>
            <person name="Liu D.Y."/>
            <person name="Cavanagh H."/>
            <person name="Bos A."/>
            <person name="Gray C.A."/>
            <person name="Murphy B.T."/>
            <person name="Linington R.G."/>
            <person name="Eustaquio A.S."/>
        </authorList>
    </citation>
    <scope>NUCLEOTIDE SEQUENCE [LARGE SCALE GENOMIC DNA]</scope>
    <source>
        <strain evidence="1 2">RL18-126-BIB-B</strain>
    </source>
</reference>
<keyword evidence="2" id="KW-1185">Reference proteome</keyword>
<protein>
    <submittedName>
        <fullName evidence="1">Uncharacterized protein</fullName>
    </submittedName>
</protein>
<organism evidence="1 2">
    <name type="scientific">Paraburkholderia rhynchosiae</name>
    <dbReference type="NCBI Taxonomy" id="487049"/>
    <lineage>
        <taxon>Bacteria</taxon>
        <taxon>Pseudomonadati</taxon>
        <taxon>Pseudomonadota</taxon>
        <taxon>Betaproteobacteria</taxon>
        <taxon>Burkholderiales</taxon>
        <taxon>Burkholderiaceae</taxon>
        <taxon>Paraburkholderia</taxon>
    </lineage>
</organism>
<comment type="caution">
    <text evidence="1">The sequence shown here is derived from an EMBL/GenBank/DDBJ whole genome shotgun (WGS) entry which is preliminary data.</text>
</comment>
<name>A0ACC7NMX0_9BURK</name>